<accession>A0ABV5G9L3</accession>
<protein>
    <submittedName>
        <fullName evidence="1">Uncharacterized protein</fullName>
    </submittedName>
</protein>
<name>A0ABV5G9L3_9MICC</name>
<keyword evidence="2" id="KW-1185">Reference proteome</keyword>
<organism evidence="1 2">
    <name type="scientific">Citricoccus parietis</name>
    <dbReference type="NCBI Taxonomy" id="592307"/>
    <lineage>
        <taxon>Bacteria</taxon>
        <taxon>Bacillati</taxon>
        <taxon>Actinomycetota</taxon>
        <taxon>Actinomycetes</taxon>
        <taxon>Micrococcales</taxon>
        <taxon>Micrococcaceae</taxon>
        <taxon>Citricoccus</taxon>
    </lineage>
</organism>
<evidence type="ECO:0000313" key="1">
    <source>
        <dbReference type="EMBL" id="MFB9075642.1"/>
    </source>
</evidence>
<dbReference type="Proteomes" id="UP001589575">
    <property type="component" value="Unassembled WGS sequence"/>
</dbReference>
<evidence type="ECO:0000313" key="2">
    <source>
        <dbReference type="Proteomes" id="UP001589575"/>
    </source>
</evidence>
<reference evidence="1 2" key="1">
    <citation type="submission" date="2024-09" db="EMBL/GenBank/DDBJ databases">
        <authorList>
            <person name="Sun Q."/>
            <person name="Mori K."/>
        </authorList>
    </citation>
    <scope>NUCLEOTIDE SEQUENCE [LARGE SCALE GENOMIC DNA]</scope>
    <source>
        <strain evidence="1 2">CCM 7609</strain>
    </source>
</reference>
<proteinExistence type="predicted"/>
<gene>
    <name evidence="1" type="ORF">ACFFX0_32550</name>
</gene>
<sequence length="51" mass="5287">MGSTSFWSAALAGAFGLLTYRIAVRSVEVRCSYTMSGFPAGPGNGPWCPAS</sequence>
<comment type="caution">
    <text evidence="1">The sequence shown here is derived from an EMBL/GenBank/DDBJ whole genome shotgun (WGS) entry which is preliminary data.</text>
</comment>
<dbReference type="EMBL" id="JBHMFI010000023">
    <property type="protein sequence ID" value="MFB9075642.1"/>
    <property type="molecule type" value="Genomic_DNA"/>
</dbReference>